<dbReference type="RefSeq" id="XP_018146341.1">
    <property type="nucleotide sequence ID" value="XM_018293242.1"/>
</dbReference>
<evidence type="ECO:0000256" key="7">
    <source>
        <dbReference type="SAM" id="Phobius"/>
    </source>
</evidence>
<feature type="transmembrane region" description="Helical" evidence="7">
    <location>
        <begin position="123"/>
        <end position="142"/>
    </location>
</feature>
<dbReference type="GO" id="GO:0022857">
    <property type="term" value="F:transmembrane transporter activity"/>
    <property type="evidence" value="ECO:0007669"/>
    <property type="project" value="InterPro"/>
</dbReference>
<keyword evidence="2" id="KW-0813">Transport</keyword>
<evidence type="ECO:0000259" key="8">
    <source>
        <dbReference type="PROSITE" id="PS50850"/>
    </source>
</evidence>
<name>A0A179FW15_METCM</name>
<dbReference type="PROSITE" id="PS50850">
    <property type="entry name" value="MFS"/>
    <property type="match status" value="1"/>
</dbReference>
<feature type="transmembrane region" description="Helical" evidence="7">
    <location>
        <begin position="440"/>
        <end position="461"/>
    </location>
</feature>
<dbReference type="KEGG" id="pchm:VFPPC_15489"/>
<feature type="transmembrane region" description="Helical" evidence="7">
    <location>
        <begin position="408"/>
        <end position="428"/>
    </location>
</feature>
<dbReference type="Pfam" id="PF07690">
    <property type="entry name" value="MFS_1"/>
    <property type="match status" value="1"/>
</dbReference>
<evidence type="ECO:0000256" key="6">
    <source>
        <dbReference type="SAM" id="MobiDB-lite"/>
    </source>
</evidence>
<dbReference type="InterPro" id="IPR011701">
    <property type="entry name" value="MFS"/>
</dbReference>
<feature type="compositionally biased region" description="Basic and acidic residues" evidence="6">
    <location>
        <begin position="1"/>
        <end position="19"/>
    </location>
</feature>
<evidence type="ECO:0000256" key="3">
    <source>
        <dbReference type="ARBA" id="ARBA00022692"/>
    </source>
</evidence>
<dbReference type="EMBL" id="LSBJ02000002">
    <property type="protein sequence ID" value="OAQ69804.1"/>
    <property type="molecule type" value="Genomic_DNA"/>
</dbReference>
<keyword evidence="3 7" id="KW-0812">Transmembrane</keyword>
<protein>
    <submittedName>
        <fullName evidence="9">MFS general substrate transporter</fullName>
    </submittedName>
</protein>
<evidence type="ECO:0000256" key="5">
    <source>
        <dbReference type="ARBA" id="ARBA00023136"/>
    </source>
</evidence>
<dbReference type="PANTHER" id="PTHR43791:SF47">
    <property type="entry name" value="MAJOR FACILITATOR SUPERFAMILY (MFS) PROFILE DOMAIN-CONTAINING PROTEIN-RELATED"/>
    <property type="match status" value="1"/>
</dbReference>
<dbReference type="FunFam" id="1.20.1250.20:FF:000013">
    <property type="entry name" value="MFS general substrate transporter"/>
    <property type="match status" value="1"/>
</dbReference>
<feature type="transmembrane region" description="Helical" evidence="7">
    <location>
        <begin position="154"/>
        <end position="173"/>
    </location>
</feature>
<feature type="transmembrane region" description="Helical" evidence="7">
    <location>
        <begin position="316"/>
        <end position="341"/>
    </location>
</feature>
<feature type="region of interest" description="Disordered" evidence="6">
    <location>
        <begin position="1"/>
        <end position="25"/>
    </location>
</feature>
<dbReference type="InterPro" id="IPR020846">
    <property type="entry name" value="MFS_dom"/>
</dbReference>
<dbReference type="AlphaFoldDB" id="A0A179FW15"/>
<evidence type="ECO:0000313" key="10">
    <source>
        <dbReference type="Proteomes" id="UP000078397"/>
    </source>
</evidence>
<comment type="subcellular location">
    <subcellularLocation>
        <location evidence="1">Membrane</location>
        <topology evidence="1">Multi-pass membrane protein</topology>
    </subcellularLocation>
</comment>
<comment type="caution">
    <text evidence="9">The sequence shown here is derived from an EMBL/GenBank/DDBJ whole genome shotgun (WGS) entry which is preliminary data.</text>
</comment>
<evidence type="ECO:0000313" key="9">
    <source>
        <dbReference type="EMBL" id="OAQ69804.1"/>
    </source>
</evidence>
<dbReference type="GeneID" id="28857236"/>
<accession>A0A179FW15</accession>
<evidence type="ECO:0000256" key="1">
    <source>
        <dbReference type="ARBA" id="ARBA00004141"/>
    </source>
</evidence>
<feature type="transmembrane region" description="Helical" evidence="7">
    <location>
        <begin position="94"/>
        <end position="116"/>
    </location>
</feature>
<sequence length="518" mass="56519">MAKDANKSEKASVRQHEASDVETPSTPSLNVGYYNECIEAFTPKEQRKIIHKIDRRLVITLGLLYSVSLMDRLNLGVAMISGMSVDLDLYDTRYSVVVLLFFVPYVLFQPVATVVLRKIGPRTFLSVATLLWGLTTISSGFVKKWSDLIPLRLILGFCEAGFFPSCAYLLSCWYPRYDLHKRNAVFYLIGKIVSAFAGILALGFSQLEGSGSGPIWWGRIHKTKQGNGSYISKIAAGIAGWRWIFILQGILTCVVALAAYIFVLGFPDVANAACGFRLDKKEAAFVIARIELDRQDASPTKFNLKKYLAGALDLKIWGFAAILGLNSVTATAMGYFLPIILKDGMGFSVVASQCLTAPPCLAAAIIMYAMAHYSDKWRIRSPFIIFNGCCLLIGLPLLGFTTSPAVRYIGAFITTIATMSNLPCVLTWQANNIRGQWKRALCSATLVGSGGIGGIVGSLVFRTRDAPTYRLGVSVALGASALTIVVTLLLVLKFMRCNRRAAAGGKLIAGLEGFRYTL</sequence>
<feature type="transmembrane region" description="Helical" evidence="7">
    <location>
        <begin position="473"/>
        <end position="492"/>
    </location>
</feature>
<feature type="transmembrane region" description="Helical" evidence="7">
    <location>
        <begin position="383"/>
        <end position="402"/>
    </location>
</feature>
<proteinExistence type="predicted"/>
<gene>
    <name evidence="9" type="ORF">VFPPC_15489</name>
</gene>
<reference evidence="9 10" key="1">
    <citation type="journal article" date="2016" name="PLoS Pathog.">
        <title>Biosynthesis of antibiotic leucinostatins in bio-control fungus Purpureocillium lilacinum and their inhibition on phytophthora revealed by genome mining.</title>
        <authorList>
            <person name="Wang G."/>
            <person name="Liu Z."/>
            <person name="Lin R."/>
            <person name="Li E."/>
            <person name="Mao Z."/>
            <person name="Ling J."/>
            <person name="Yang Y."/>
            <person name="Yin W.B."/>
            <person name="Xie B."/>
        </authorList>
    </citation>
    <scope>NUCLEOTIDE SEQUENCE [LARGE SCALE GENOMIC DNA]</scope>
    <source>
        <strain evidence="9">170</strain>
    </source>
</reference>
<keyword evidence="10" id="KW-1185">Reference proteome</keyword>
<keyword evidence="5 7" id="KW-0472">Membrane</keyword>
<evidence type="ECO:0000256" key="2">
    <source>
        <dbReference type="ARBA" id="ARBA00022448"/>
    </source>
</evidence>
<dbReference type="OrthoDB" id="3639251at2759"/>
<feature type="transmembrane region" description="Helical" evidence="7">
    <location>
        <begin position="57"/>
        <end position="82"/>
    </location>
</feature>
<dbReference type="GO" id="GO:0016020">
    <property type="term" value="C:membrane"/>
    <property type="evidence" value="ECO:0007669"/>
    <property type="project" value="UniProtKB-SubCell"/>
</dbReference>
<dbReference type="InterPro" id="IPR036259">
    <property type="entry name" value="MFS_trans_sf"/>
</dbReference>
<dbReference type="Gene3D" id="1.20.1250.20">
    <property type="entry name" value="MFS general substrate transporter like domains"/>
    <property type="match status" value="2"/>
</dbReference>
<feature type="transmembrane region" description="Helical" evidence="7">
    <location>
        <begin position="243"/>
        <end position="263"/>
    </location>
</feature>
<dbReference type="PANTHER" id="PTHR43791">
    <property type="entry name" value="PERMEASE-RELATED"/>
    <property type="match status" value="1"/>
</dbReference>
<feature type="transmembrane region" description="Helical" evidence="7">
    <location>
        <begin position="185"/>
        <end position="204"/>
    </location>
</feature>
<feature type="domain" description="Major facilitator superfamily (MFS) profile" evidence="8">
    <location>
        <begin position="57"/>
        <end position="499"/>
    </location>
</feature>
<organism evidence="9 10">
    <name type="scientific">Pochonia chlamydosporia 170</name>
    <dbReference type="NCBI Taxonomy" id="1380566"/>
    <lineage>
        <taxon>Eukaryota</taxon>
        <taxon>Fungi</taxon>
        <taxon>Dikarya</taxon>
        <taxon>Ascomycota</taxon>
        <taxon>Pezizomycotina</taxon>
        <taxon>Sordariomycetes</taxon>
        <taxon>Hypocreomycetidae</taxon>
        <taxon>Hypocreales</taxon>
        <taxon>Clavicipitaceae</taxon>
        <taxon>Pochonia</taxon>
    </lineage>
</organism>
<dbReference type="Proteomes" id="UP000078397">
    <property type="component" value="Unassembled WGS sequence"/>
</dbReference>
<keyword evidence="4 7" id="KW-1133">Transmembrane helix</keyword>
<evidence type="ECO:0000256" key="4">
    <source>
        <dbReference type="ARBA" id="ARBA00022989"/>
    </source>
</evidence>
<feature type="transmembrane region" description="Helical" evidence="7">
    <location>
        <begin position="347"/>
        <end position="371"/>
    </location>
</feature>
<dbReference type="SUPFAM" id="SSF103473">
    <property type="entry name" value="MFS general substrate transporter"/>
    <property type="match status" value="1"/>
</dbReference>